<organism evidence="1">
    <name type="scientific">marine sediment metagenome</name>
    <dbReference type="NCBI Taxonomy" id="412755"/>
    <lineage>
        <taxon>unclassified sequences</taxon>
        <taxon>metagenomes</taxon>
        <taxon>ecological metagenomes</taxon>
    </lineage>
</organism>
<protein>
    <submittedName>
        <fullName evidence="1">Uncharacterized protein</fullName>
    </submittedName>
</protein>
<comment type="caution">
    <text evidence="1">The sequence shown here is derived from an EMBL/GenBank/DDBJ whole genome shotgun (WGS) entry which is preliminary data.</text>
</comment>
<reference evidence="1" key="1">
    <citation type="journal article" date="2015" name="Nature">
        <title>Complex archaea that bridge the gap between prokaryotes and eukaryotes.</title>
        <authorList>
            <person name="Spang A."/>
            <person name="Saw J.H."/>
            <person name="Jorgensen S.L."/>
            <person name="Zaremba-Niedzwiedzka K."/>
            <person name="Martijn J."/>
            <person name="Lind A.E."/>
            <person name="van Eijk R."/>
            <person name="Schleper C."/>
            <person name="Guy L."/>
            <person name="Ettema T.J."/>
        </authorList>
    </citation>
    <scope>NUCLEOTIDE SEQUENCE</scope>
</reference>
<proteinExistence type="predicted"/>
<dbReference type="EMBL" id="LAZR01005962">
    <property type="protein sequence ID" value="KKM95780.1"/>
    <property type="molecule type" value="Genomic_DNA"/>
</dbReference>
<dbReference type="AlphaFoldDB" id="A0A0F9P415"/>
<evidence type="ECO:0000313" key="1">
    <source>
        <dbReference type="EMBL" id="KKM95780.1"/>
    </source>
</evidence>
<sequence length="177" mass="19793">MKRLVKGFGFLVAILLAAPALGQTPAPHPDVPLKRTGGVYPIACHTPLDTDLDQVCWVRTDLIDGVIELGCMDGPNPDTDYGIDLTIDRTPHTIALIKCYVTDWDGNISEYSDNSGIIDFMPPGKPRIVWTHVRPSARTWPRSQERKLTFEVEELVLWTSRERQPEQTKTLVLAVSD</sequence>
<accession>A0A0F9P415</accession>
<gene>
    <name evidence="1" type="ORF">LCGC14_1184760</name>
</gene>
<name>A0A0F9P415_9ZZZZ</name>